<dbReference type="Proteomes" id="UP001176961">
    <property type="component" value="Unassembled WGS sequence"/>
</dbReference>
<gene>
    <name evidence="6" type="ORF">CYNAS_LOCUS14817</name>
</gene>
<keyword evidence="3" id="KW-0812">Transmembrane</keyword>
<sequence length="413" mass="47854">MFVASALIVLLQLSTILGQKEEIHYYDDPVDDEETKQRDRNISYHNWVRKIEKDVLGKVSYKIAPDNQQTDVQFIFHSVDHVTINEKEQVMSISGRYCMIWRDPHITWDPAKYNNLDTLHVGSYDVWTPRVTVLNGLSGVYSHLDAPVTRIKLFVPPFRANEPAYVISCPRYTGRVGCYLDMTNYPRDKHVCSFIMAAKDQKNVVFYAGRRLQVNKDLSVNLRHVLTRNDTRPRISGWEITNVTSRISYYDFSNISTTKADMFSITVAVQSVYFTRHEPAFFYTQTIPAMIFAAFNIAGALMQDSAHSMFLFLVCLLFQGLFIRDFVDRIPLYYNSLPKILQFLIVQLFLSAFGFIFVTVQEVRRRLQRQPSIKTKFPATLDGWTREFLLKKIFSIAGSYIFVTLVSVVMFLL</sequence>
<feature type="transmembrane region" description="Helical" evidence="3">
    <location>
        <begin position="339"/>
        <end position="360"/>
    </location>
</feature>
<dbReference type="GO" id="GO:0016020">
    <property type="term" value="C:membrane"/>
    <property type="evidence" value="ECO:0007669"/>
    <property type="project" value="UniProtKB-SubCell"/>
</dbReference>
<dbReference type="PANTHER" id="PTHR18945">
    <property type="entry name" value="NEUROTRANSMITTER GATED ION CHANNEL"/>
    <property type="match status" value="1"/>
</dbReference>
<dbReference type="InterPro" id="IPR006201">
    <property type="entry name" value="Neur_channel"/>
</dbReference>
<dbReference type="CDD" id="cd18989">
    <property type="entry name" value="LGIC_ECD_cation"/>
    <property type="match status" value="1"/>
</dbReference>
<feature type="transmembrane region" description="Helical" evidence="3">
    <location>
        <begin position="280"/>
        <end position="302"/>
    </location>
</feature>
<dbReference type="Gene3D" id="2.70.170.10">
    <property type="entry name" value="Neurotransmitter-gated ion-channel ligand-binding domain"/>
    <property type="match status" value="1"/>
</dbReference>
<comment type="subcellular location">
    <subcellularLocation>
        <location evidence="1">Membrane</location>
        <topology evidence="1">Multi-pass membrane protein</topology>
    </subcellularLocation>
</comment>
<feature type="transmembrane region" description="Helical" evidence="3">
    <location>
        <begin position="309"/>
        <end position="327"/>
    </location>
</feature>
<dbReference type="InterPro" id="IPR018000">
    <property type="entry name" value="Neurotransmitter_ion_chnl_CS"/>
</dbReference>
<dbReference type="PROSITE" id="PS00236">
    <property type="entry name" value="NEUROTR_ION_CHANNEL"/>
    <property type="match status" value="1"/>
</dbReference>
<accession>A0AA36H362</accession>
<dbReference type="InterPro" id="IPR006202">
    <property type="entry name" value="Neur_chan_lig-bd"/>
</dbReference>
<comment type="caution">
    <text evidence="6">The sequence shown here is derived from an EMBL/GenBank/DDBJ whole genome shotgun (WGS) entry which is preliminary data.</text>
</comment>
<keyword evidence="2 3" id="KW-0472">Membrane</keyword>
<keyword evidence="4" id="KW-0732">Signal</keyword>
<proteinExistence type="predicted"/>
<dbReference type="InterPro" id="IPR036734">
    <property type="entry name" value="Neur_chan_lig-bd_sf"/>
</dbReference>
<dbReference type="GO" id="GO:0004888">
    <property type="term" value="F:transmembrane signaling receptor activity"/>
    <property type="evidence" value="ECO:0007669"/>
    <property type="project" value="InterPro"/>
</dbReference>
<evidence type="ECO:0000256" key="4">
    <source>
        <dbReference type="SAM" id="SignalP"/>
    </source>
</evidence>
<feature type="transmembrane region" description="Helical" evidence="3">
    <location>
        <begin position="393"/>
        <end position="412"/>
    </location>
</feature>
<dbReference type="AlphaFoldDB" id="A0AA36H362"/>
<organism evidence="6 7">
    <name type="scientific">Cylicocyclus nassatus</name>
    <name type="common">Nematode worm</name>
    <dbReference type="NCBI Taxonomy" id="53992"/>
    <lineage>
        <taxon>Eukaryota</taxon>
        <taxon>Metazoa</taxon>
        <taxon>Ecdysozoa</taxon>
        <taxon>Nematoda</taxon>
        <taxon>Chromadorea</taxon>
        <taxon>Rhabditida</taxon>
        <taxon>Rhabditina</taxon>
        <taxon>Rhabditomorpha</taxon>
        <taxon>Strongyloidea</taxon>
        <taxon>Strongylidae</taxon>
        <taxon>Cylicocyclus</taxon>
    </lineage>
</organism>
<reference evidence="6" key="1">
    <citation type="submission" date="2023-07" db="EMBL/GenBank/DDBJ databases">
        <authorList>
            <consortium name="CYATHOMIX"/>
        </authorList>
    </citation>
    <scope>NUCLEOTIDE SEQUENCE</scope>
    <source>
        <strain evidence="6">N/A</strain>
    </source>
</reference>
<dbReference type="GO" id="GO:0005230">
    <property type="term" value="F:extracellular ligand-gated monoatomic ion channel activity"/>
    <property type="evidence" value="ECO:0007669"/>
    <property type="project" value="InterPro"/>
</dbReference>
<dbReference type="EMBL" id="CATQJL010000305">
    <property type="protein sequence ID" value="CAJ0602834.1"/>
    <property type="molecule type" value="Genomic_DNA"/>
</dbReference>
<evidence type="ECO:0000256" key="2">
    <source>
        <dbReference type="ARBA" id="ARBA00023136"/>
    </source>
</evidence>
<protein>
    <recommendedName>
        <fullName evidence="5">Neurotransmitter-gated ion-channel ligand-binding domain-containing protein</fullName>
    </recommendedName>
</protein>
<feature type="domain" description="Neurotransmitter-gated ion-channel ligand-binding" evidence="5">
    <location>
        <begin position="63"/>
        <end position="199"/>
    </location>
</feature>
<keyword evidence="3" id="KW-1133">Transmembrane helix</keyword>
<evidence type="ECO:0000259" key="5">
    <source>
        <dbReference type="Pfam" id="PF02931"/>
    </source>
</evidence>
<evidence type="ECO:0000313" key="7">
    <source>
        <dbReference type="Proteomes" id="UP001176961"/>
    </source>
</evidence>
<dbReference type="SUPFAM" id="SSF63712">
    <property type="entry name" value="Nicotinic receptor ligand binding domain-like"/>
    <property type="match status" value="1"/>
</dbReference>
<feature type="chain" id="PRO_5041437587" description="Neurotransmitter-gated ion-channel ligand-binding domain-containing protein" evidence="4">
    <location>
        <begin position="19"/>
        <end position="413"/>
    </location>
</feature>
<keyword evidence="7" id="KW-1185">Reference proteome</keyword>
<dbReference type="Pfam" id="PF02931">
    <property type="entry name" value="Neur_chan_LBD"/>
    <property type="match status" value="1"/>
</dbReference>
<evidence type="ECO:0000256" key="1">
    <source>
        <dbReference type="ARBA" id="ARBA00004141"/>
    </source>
</evidence>
<name>A0AA36H362_CYLNA</name>
<evidence type="ECO:0000313" key="6">
    <source>
        <dbReference type="EMBL" id="CAJ0602834.1"/>
    </source>
</evidence>
<evidence type="ECO:0000256" key="3">
    <source>
        <dbReference type="SAM" id="Phobius"/>
    </source>
</evidence>
<feature type="signal peptide" evidence="4">
    <location>
        <begin position="1"/>
        <end position="18"/>
    </location>
</feature>